<feature type="region of interest" description="Disordered" evidence="1">
    <location>
        <begin position="49"/>
        <end position="77"/>
    </location>
</feature>
<sequence length="77" mass="8202">MRLRLSASSDERDGFGNEAMKVLPGVRRLSALRFPWKAHAVRVARSGIAGSGASTGRTGVAHIPVAPGRTKHMKATH</sequence>
<comment type="caution">
    <text evidence="2">The sequence shown here is derived from an EMBL/GenBank/DDBJ whole genome shotgun (WGS) entry which is preliminary data.</text>
</comment>
<organism evidence="2 3">
    <name type="scientific">Streptomyces albiflavescens</name>
    <dbReference type="NCBI Taxonomy" id="1623582"/>
    <lineage>
        <taxon>Bacteria</taxon>
        <taxon>Bacillati</taxon>
        <taxon>Actinomycetota</taxon>
        <taxon>Actinomycetes</taxon>
        <taxon>Kitasatosporales</taxon>
        <taxon>Streptomycetaceae</taxon>
        <taxon>Streptomyces</taxon>
    </lineage>
</organism>
<gene>
    <name evidence="2" type="ORF">GCM10011579_045050</name>
</gene>
<dbReference type="AlphaFoldDB" id="A0A917Y5I7"/>
<dbReference type="EMBL" id="BMMM01000008">
    <property type="protein sequence ID" value="GGN70166.1"/>
    <property type="molecule type" value="Genomic_DNA"/>
</dbReference>
<dbReference type="Proteomes" id="UP000600365">
    <property type="component" value="Unassembled WGS sequence"/>
</dbReference>
<evidence type="ECO:0000313" key="2">
    <source>
        <dbReference type="EMBL" id="GGN70166.1"/>
    </source>
</evidence>
<evidence type="ECO:0000313" key="3">
    <source>
        <dbReference type="Proteomes" id="UP000600365"/>
    </source>
</evidence>
<evidence type="ECO:0000256" key="1">
    <source>
        <dbReference type="SAM" id="MobiDB-lite"/>
    </source>
</evidence>
<accession>A0A917Y5I7</accession>
<reference evidence="2 3" key="1">
    <citation type="journal article" date="2014" name="Int. J. Syst. Evol. Microbiol.">
        <title>Complete genome sequence of Corynebacterium casei LMG S-19264T (=DSM 44701T), isolated from a smear-ripened cheese.</title>
        <authorList>
            <consortium name="US DOE Joint Genome Institute (JGI-PGF)"/>
            <person name="Walter F."/>
            <person name="Albersmeier A."/>
            <person name="Kalinowski J."/>
            <person name="Ruckert C."/>
        </authorList>
    </citation>
    <scope>NUCLEOTIDE SEQUENCE [LARGE SCALE GENOMIC DNA]</scope>
    <source>
        <strain evidence="2 3">CGMCC 4.7111</strain>
    </source>
</reference>
<proteinExistence type="predicted"/>
<protein>
    <submittedName>
        <fullName evidence="2">Uncharacterized protein</fullName>
    </submittedName>
</protein>
<name>A0A917Y5I7_9ACTN</name>
<keyword evidence="3" id="KW-1185">Reference proteome</keyword>